<evidence type="ECO:0000313" key="2">
    <source>
        <dbReference type="Proteomes" id="UP000053232"/>
    </source>
</evidence>
<comment type="caution">
    <text evidence="1">The sequence shown here is derived from an EMBL/GenBank/DDBJ whole genome shotgun (WGS) entry which is preliminary data.</text>
</comment>
<name>A0A073HX68_9SPIT</name>
<dbReference type="EMBL" id="ARYC01015554">
    <property type="protein sequence ID" value="KEJ82573.1"/>
    <property type="molecule type" value="Genomic_DNA"/>
</dbReference>
<sequence>MHRLREMESPTQTSNPWADVIEDLNFLAHLMPICQAPFKHFLIFNLDYTLFQQQSLGIILCRWPFRSNDKFSFSMPADVMP</sequence>
<evidence type="ECO:0000313" key="1">
    <source>
        <dbReference type="EMBL" id="KEJ82573.1"/>
    </source>
</evidence>
<proteinExistence type="predicted"/>
<keyword evidence="2" id="KW-1185">Reference proteome</keyword>
<dbReference type="Proteomes" id="UP000053232">
    <property type="component" value="Unassembled WGS sequence"/>
</dbReference>
<reference evidence="2" key="1">
    <citation type="journal article" date="2014" name="Cell">
        <title>The Architecture of a Scrambled Genome Reveals Massive Levels of Genomic Rearrangement during Development.</title>
        <authorList>
            <person name="Chen X."/>
            <person name="Bracht J.R."/>
            <person name="Goldman A.D."/>
            <person name="Dolzhenko E."/>
            <person name="Clay D.M."/>
            <person name="Swart E.C."/>
            <person name="Perlman D.H."/>
            <person name="Doak T.G."/>
            <person name="Stuart A."/>
            <person name="Amemiya C.T."/>
            <person name="Sebra R.P."/>
            <person name="Landweber L.F."/>
        </authorList>
    </citation>
    <scope>NUCLEOTIDE SEQUENCE [LARGE SCALE GENOMIC DNA]</scope>
    <source>
        <strain evidence="2">JRB310</strain>
    </source>
</reference>
<dbReference type="AlphaFoldDB" id="A0A073HX68"/>
<protein>
    <submittedName>
        <fullName evidence="1">Uncharacterized protein</fullName>
    </submittedName>
</protein>
<gene>
    <name evidence="1" type="ORF">OXYTRIMIC_045</name>
</gene>
<organism evidence="1 2">
    <name type="scientific">Oxytricha trifallax</name>
    <dbReference type="NCBI Taxonomy" id="1172189"/>
    <lineage>
        <taxon>Eukaryota</taxon>
        <taxon>Sar</taxon>
        <taxon>Alveolata</taxon>
        <taxon>Ciliophora</taxon>
        <taxon>Intramacronucleata</taxon>
        <taxon>Spirotrichea</taxon>
        <taxon>Stichotrichia</taxon>
        <taxon>Sporadotrichida</taxon>
        <taxon>Oxytrichidae</taxon>
        <taxon>Oxytrichinae</taxon>
        <taxon>Oxytricha</taxon>
    </lineage>
</organism>
<accession>A0A073HX68</accession>